<dbReference type="CDD" id="cd07341">
    <property type="entry name" value="M56_BlaR1_MecR1_like"/>
    <property type="match status" value="1"/>
</dbReference>
<dbReference type="AlphaFoldDB" id="A0A9D1IWT1"/>
<evidence type="ECO:0000259" key="2">
    <source>
        <dbReference type="Pfam" id="PF05569"/>
    </source>
</evidence>
<dbReference type="Pfam" id="PF05569">
    <property type="entry name" value="Peptidase_M56"/>
    <property type="match status" value="1"/>
</dbReference>
<comment type="caution">
    <text evidence="3">The sequence shown here is derived from an EMBL/GenBank/DDBJ whole genome shotgun (WGS) entry which is preliminary data.</text>
</comment>
<evidence type="ECO:0000313" key="4">
    <source>
        <dbReference type="Proteomes" id="UP000824239"/>
    </source>
</evidence>
<reference evidence="3" key="2">
    <citation type="journal article" date="2021" name="PeerJ">
        <title>Extensive microbial diversity within the chicken gut microbiome revealed by metagenomics and culture.</title>
        <authorList>
            <person name="Gilroy R."/>
            <person name="Ravi A."/>
            <person name="Getino M."/>
            <person name="Pursley I."/>
            <person name="Horton D.L."/>
            <person name="Alikhan N.F."/>
            <person name="Baker D."/>
            <person name="Gharbi K."/>
            <person name="Hall N."/>
            <person name="Watson M."/>
            <person name="Adriaenssens E.M."/>
            <person name="Foster-Nyarko E."/>
            <person name="Jarju S."/>
            <person name="Secka A."/>
            <person name="Antonio M."/>
            <person name="Oren A."/>
            <person name="Chaudhuri R.R."/>
            <person name="La Ragione R."/>
            <person name="Hildebrand F."/>
            <person name="Pallen M.J."/>
        </authorList>
    </citation>
    <scope>NUCLEOTIDE SEQUENCE</scope>
    <source>
        <strain evidence="3">ChiBcec15-4380</strain>
    </source>
</reference>
<evidence type="ECO:0000256" key="1">
    <source>
        <dbReference type="SAM" id="Phobius"/>
    </source>
</evidence>
<keyword evidence="1" id="KW-1133">Transmembrane helix</keyword>
<dbReference type="InterPro" id="IPR052173">
    <property type="entry name" value="Beta-lactam_resp_regulator"/>
</dbReference>
<name>A0A9D1IWT1_9FIRM</name>
<organism evidence="3 4">
    <name type="scientific">Candidatus Avoscillospira avicola</name>
    <dbReference type="NCBI Taxonomy" id="2840706"/>
    <lineage>
        <taxon>Bacteria</taxon>
        <taxon>Bacillati</taxon>
        <taxon>Bacillota</taxon>
        <taxon>Clostridia</taxon>
        <taxon>Eubacteriales</taxon>
        <taxon>Oscillospiraceae</taxon>
        <taxon>Oscillospiraceae incertae sedis</taxon>
        <taxon>Candidatus Avoscillospira</taxon>
    </lineage>
</organism>
<feature type="domain" description="Peptidase M56" evidence="2">
    <location>
        <begin position="10"/>
        <end position="272"/>
    </location>
</feature>
<accession>A0A9D1IWT1</accession>
<feature type="transmembrane region" description="Helical" evidence="1">
    <location>
        <begin position="299"/>
        <end position="317"/>
    </location>
</feature>
<feature type="transmembrane region" description="Helical" evidence="1">
    <location>
        <begin position="124"/>
        <end position="144"/>
    </location>
</feature>
<gene>
    <name evidence="3" type="ORF">IAA53_04620</name>
</gene>
<keyword evidence="1" id="KW-0472">Membrane</keyword>
<feature type="transmembrane region" description="Helical" evidence="1">
    <location>
        <begin position="6"/>
        <end position="27"/>
    </location>
</feature>
<evidence type="ECO:0000313" key="3">
    <source>
        <dbReference type="EMBL" id="HIR50558.1"/>
    </source>
</evidence>
<dbReference type="EMBL" id="DVHE01000039">
    <property type="protein sequence ID" value="HIR50558.1"/>
    <property type="molecule type" value="Genomic_DNA"/>
</dbReference>
<dbReference type="Proteomes" id="UP000824239">
    <property type="component" value="Unassembled WGS sequence"/>
</dbReference>
<dbReference type="PANTHER" id="PTHR34978:SF3">
    <property type="entry name" value="SLR0241 PROTEIN"/>
    <property type="match status" value="1"/>
</dbReference>
<dbReference type="InterPro" id="IPR008756">
    <property type="entry name" value="Peptidase_M56"/>
</dbReference>
<proteinExistence type="predicted"/>
<keyword evidence="1" id="KW-0812">Transmembrane</keyword>
<sequence>MAIEAVFARVVDMSLTASVVIAAVALLRLALRRAPRAIVCALWAVVLLRLLCPVSLSSAVSLFGLLDAPAVEAGTTATSMAYVAALPELVTAAPSENRVAAAPAEEAAKITADAAPETPAADPWAVAGAVWLAGVGVMALWAGVSDFRLRRKLRTAVPLERGVYLAEGISTAFLLGLPRPKIYLPAALPPQARQHVLRHERCHLRRGDPWWKALAFAALSLHWFNPLVWLAFALAGQDMETACDEAVVRRMDGAARADYAATLLHLAAGRRVGLPLAFGAGDPARRIRHLARWKKPARWVVPAAAAVCVAAAVALLTNPAPAQDSGDFGASQSEARLTPGSTYVSYQCIYWNPANSQLRSDDTGVRYVVGEDDFTLVSRSGALPGTGDADPAVDTTGSHETRLTGVTWGWQPFPYTDAAWADLFLPQSDGAAQSLTARHEEILYQPLSDDYFLLRVDGDLWLAQLRDDGERTFLSSIHSLVSEAAMGVAQWEFAPMLSSRSPYFPLTLDLPFTEGSVRCTGGALLADGQLVTAADLRDGDGLFWSPLGADGELAQSAALRFALSGEAGETWTGTVYLTASGGGDGRQVYTASLVGAGLHLSPNAQGEGGVIAAADGTETVFTANLGGNTSFQQRLVLTEEAPCWSVTVHNTGTEAVLMELEGTVYEFAAGSWQTIASDGPWAPGTYMVGFSSAGMAGMEGEARAVRTAVPSAAETTATVLYSLERGDVTCDAASLSRYVFYTNSTEIAVSLTGADVAGNLTLLDISQGSAAIQEAQVEADASECTFSGLTASRRYQLAWDGPAEVTLTVGDG</sequence>
<dbReference type="PANTHER" id="PTHR34978">
    <property type="entry name" value="POSSIBLE SENSOR-TRANSDUCER PROTEIN BLAR"/>
    <property type="match status" value="1"/>
</dbReference>
<protein>
    <submittedName>
        <fullName evidence="3">M56 family metallopeptidase</fullName>
    </submittedName>
</protein>
<reference evidence="3" key="1">
    <citation type="submission" date="2020-10" db="EMBL/GenBank/DDBJ databases">
        <authorList>
            <person name="Gilroy R."/>
        </authorList>
    </citation>
    <scope>NUCLEOTIDE SEQUENCE</scope>
    <source>
        <strain evidence="3">ChiBcec15-4380</strain>
    </source>
</reference>
<feature type="transmembrane region" description="Helical" evidence="1">
    <location>
        <begin position="39"/>
        <end position="66"/>
    </location>
</feature>